<proteinExistence type="predicted"/>
<dbReference type="InParanoid" id="A0A168LBB6"/>
<protein>
    <submittedName>
        <fullName evidence="1">Uncharacterized protein</fullName>
    </submittedName>
</protein>
<sequence>MTDQNIANLINLLTTQTLMTQASVDTLSNNVTNEMNSMKDLLHQILAKVSALENNDDNTMAHPIHEQSLARPTNPNDEIPVFKAALGTTLATEGFSIDTDQAYRFISNVAIGLANGLTAASYNSGTTKANWRDPRPEAKTALIAEITRKAKERHIHLDRCVNNWAAREI</sequence>
<dbReference type="AlphaFoldDB" id="A0A168LBB6"/>
<gene>
    <name evidence="1" type="primary">ABSGL_01863.1 scaffold 2495</name>
</gene>
<name>A0A168LBB6_ABSGL</name>
<dbReference type="EMBL" id="LT551107">
    <property type="protein sequence ID" value="SAL96451.1"/>
    <property type="molecule type" value="Genomic_DNA"/>
</dbReference>
<keyword evidence="2" id="KW-1185">Reference proteome</keyword>
<feature type="non-terminal residue" evidence="1">
    <location>
        <position position="169"/>
    </location>
</feature>
<evidence type="ECO:0000313" key="1">
    <source>
        <dbReference type="EMBL" id="SAL96451.1"/>
    </source>
</evidence>
<organism evidence="1">
    <name type="scientific">Absidia glauca</name>
    <name type="common">Pin mould</name>
    <dbReference type="NCBI Taxonomy" id="4829"/>
    <lineage>
        <taxon>Eukaryota</taxon>
        <taxon>Fungi</taxon>
        <taxon>Fungi incertae sedis</taxon>
        <taxon>Mucoromycota</taxon>
        <taxon>Mucoromycotina</taxon>
        <taxon>Mucoromycetes</taxon>
        <taxon>Mucorales</taxon>
        <taxon>Cunninghamellaceae</taxon>
        <taxon>Absidia</taxon>
    </lineage>
</organism>
<accession>A0A168LBB6</accession>
<evidence type="ECO:0000313" key="2">
    <source>
        <dbReference type="Proteomes" id="UP000078561"/>
    </source>
</evidence>
<reference evidence="1" key="1">
    <citation type="submission" date="2016-04" db="EMBL/GenBank/DDBJ databases">
        <authorList>
            <person name="Evans L.H."/>
            <person name="Alamgir A."/>
            <person name="Owens N."/>
            <person name="Weber N.D."/>
            <person name="Virtaneva K."/>
            <person name="Barbian K."/>
            <person name="Babar A."/>
            <person name="Rosenke K."/>
        </authorList>
    </citation>
    <scope>NUCLEOTIDE SEQUENCE [LARGE SCALE GENOMIC DNA]</scope>
    <source>
        <strain evidence="1">CBS 101.48</strain>
    </source>
</reference>
<dbReference type="Proteomes" id="UP000078561">
    <property type="component" value="Unassembled WGS sequence"/>
</dbReference>